<dbReference type="PANTHER" id="PTHR43811:SF19">
    <property type="entry name" value="39 KDA FK506-BINDING NUCLEAR PROTEIN"/>
    <property type="match status" value="1"/>
</dbReference>
<dbReference type="InterPro" id="IPR001179">
    <property type="entry name" value="PPIase_FKBP_dom"/>
</dbReference>
<keyword evidence="4 8" id="KW-0732">Signal</keyword>
<evidence type="ECO:0000313" key="10">
    <source>
        <dbReference type="EMBL" id="KAL3789996.1"/>
    </source>
</evidence>
<keyword evidence="6 7" id="KW-0413">Isomerase</keyword>
<keyword evidence="11" id="KW-1185">Reference proteome</keyword>
<dbReference type="GO" id="GO:0003755">
    <property type="term" value="F:peptidyl-prolyl cis-trans isomerase activity"/>
    <property type="evidence" value="ECO:0007669"/>
    <property type="project" value="UniProtKB-KW"/>
</dbReference>
<evidence type="ECO:0000259" key="9">
    <source>
        <dbReference type="PROSITE" id="PS50059"/>
    </source>
</evidence>
<evidence type="ECO:0000256" key="2">
    <source>
        <dbReference type="ARBA" id="ARBA00006577"/>
    </source>
</evidence>
<feature type="domain" description="PPIase FKBP-type" evidence="9">
    <location>
        <begin position="64"/>
        <end position="150"/>
    </location>
</feature>
<evidence type="ECO:0000256" key="1">
    <source>
        <dbReference type="ARBA" id="ARBA00000971"/>
    </source>
</evidence>
<evidence type="ECO:0000256" key="6">
    <source>
        <dbReference type="ARBA" id="ARBA00023235"/>
    </source>
</evidence>
<sequence length="167" mass="18016">MIRAFLFALLCLACSLYTALATDAAGVAFLVAKGKEEGVFTLPSGLMYKELRAGNPDGKTPTVNSPCDVNYAGSLIDGTEFDSSFARGEPSRFSPSQVIKGWTEAMQLMKEGAKWELYIPSDLAYGEVGAGGAIPPGAALVFQMEILQVHDEEVRIGRQKYPMEGQR</sequence>
<comment type="catalytic activity">
    <reaction evidence="1 7">
        <text>[protein]-peptidylproline (omega=180) = [protein]-peptidylproline (omega=0)</text>
        <dbReference type="Rhea" id="RHEA:16237"/>
        <dbReference type="Rhea" id="RHEA-COMP:10747"/>
        <dbReference type="Rhea" id="RHEA-COMP:10748"/>
        <dbReference type="ChEBI" id="CHEBI:83833"/>
        <dbReference type="ChEBI" id="CHEBI:83834"/>
        <dbReference type="EC" id="5.2.1.8"/>
    </reaction>
</comment>
<feature type="chain" id="PRO_5044843385" description="peptidylprolyl isomerase" evidence="8">
    <location>
        <begin position="22"/>
        <end position="167"/>
    </location>
</feature>
<dbReference type="PROSITE" id="PS50059">
    <property type="entry name" value="FKBP_PPIASE"/>
    <property type="match status" value="1"/>
</dbReference>
<accession>A0ABD3PRV3</accession>
<organism evidence="10 11">
    <name type="scientific">Cyclotella atomus</name>
    <dbReference type="NCBI Taxonomy" id="382360"/>
    <lineage>
        <taxon>Eukaryota</taxon>
        <taxon>Sar</taxon>
        <taxon>Stramenopiles</taxon>
        <taxon>Ochrophyta</taxon>
        <taxon>Bacillariophyta</taxon>
        <taxon>Coscinodiscophyceae</taxon>
        <taxon>Thalassiosirophycidae</taxon>
        <taxon>Stephanodiscales</taxon>
        <taxon>Stephanodiscaceae</taxon>
        <taxon>Cyclotella</taxon>
    </lineage>
</organism>
<dbReference type="SUPFAM" id="SSF54534">
    <property type="entry name" value="FKBP-like"/>
    <property type="match status" value="1"/>
</dbReference>
<dbReference type="EMBL" id="JALLPJ020000512">
    <property type="protein sequence ID" value="KAL3789996.1"/>
    <property type="molecule type" value="Genomic_DNA"/>
</dbReference>
<evidence type="ECO:0000256" key="8">
    <source>
        <dbReference type="SAM" id="SignalP"/>
    </source>
</evidence>
<protein>
    <recommendedName>
        <fullName evidence="3 7">peptidylprolyl isomerase</fullName>
        <ecNumber evidence="3 7">5.2.1.8</ecNumber>
    </recommendedName>
</protein>
<dbReference type="Proteomes" id="UP001530400">
    <property type="component" value="Unassembled WGS sequence"/>
</dbReference>
<proteinExistence type="inferred from homology"/>
<feature type="signal peptide" evidence="8">
    <location>
        <begin position="1"/>
        <end position="21"/>
    </location>
</feature>
<dbReference type="InterPro" id="IPR046357">
    <property type="entry name" value="PPIase_dom_sf"/>
</dbReference>
<dbReference type="AlphaFoldDB" id="A0ABD3PRV3"/>
<keyword evidence="5 7" id="KW-0697">Rotamase</keyword>
<dbReference type="EC" id="5.2.1.8" evidence="3 7"/>
<evidence type="ECO:0000256" key="7">
    <source>
        <dbReference type="PROSITE-ProRule" id="PRU00277"/>
    </source>
</evidence>
<comment type="similarity">
    <text evidence="2">Belongs to the FKBP-type PPIase family.</text>
</comment>
<dbReference type="PANTHER" id="PTHR43811">
    <property type="entry name" value="FKBP-TYPE PEPTIDYL-PROLYL CIS-TRANS ISOMERASE FKPA"/>
    <property type="match status" value="1"/>
</dbReference>
<dbReference type="Pfam" id="PF00254">
    <property type="entry name" value="FKBP_C"/>
    <property type="match status" value="1"/>
</dbReference>
<evidence type="ECO:0000313" key="11">
    <source>
        <dbReference type="Proteomes" id="UP001530400"/>
    </source>
</evidence>
<evidence type="ECO:0000256" key="5">
    <source>
        <dbReference type="ARBA" id="ARBA00023110"/>
    </source>
</evidence>
<dbReference type="FunFam" id="3.10.50.40:FF:000045">
    <property type="entry name" value="Peptidyl-prolyl cis-trans isomerase"/>
    <property type="match status" value="1"/>
</dbReference>
<comment type="caution">
    <text evidence="10">The sequence shown here is derived from an EMBL/GenBank/DDBJ whole genome shotgun (WGS) entry which is preliminary data.</text>
</comment>
<gene>
    <name evidence="10" type="ORF">ACHAWO_002050</name>
</gene>
<evidence type="ECO:0000256" key="4">
    <source>
        <dbReference type="ARBA" id="ARBA00022729"/>
    </source>
</evidence>
<dbReference type="Gene3D" id="3.10.50.40">
    <property type="match status" value="1"/>
</dbReference>
<name>A0ABD3PRV3_9STRA</name>
<evidence type="ECO:0000256" key="3">
    <source>
        <dbReference type="ARBA" id="ARBA00013194"/>
    </source>
</evidence>
<reference evidence="10 11" key="1">
    <citation type="submission" date="2024-10" db="EMBL/GenBank/DDBJ databases">
        <title>Updated reference genomes for cyclostephanoid diatoms.</title>
        <authorList>
            <person name="Roberts W.R."/>
            <person name="Alverson A.J."/>
        </authorList>
    </citation>
    <scope>NUCLEOTIDE SEQUENCE [LARGE SCALE GENOMIC DNA]</scope>
    <source>
        <strain evidence="10 11">AJA010-31</strain>
    </source>
</reference>